<dbReference type="Pfam" id="PF07707">
    <property type="entry name" value="BACK"/>
    <property type="match status" value="1"/>
</dbReference>
<evidence type="ECO:0000259" key="1">
    <source>
        <dbReference type="PROSITE" id="PS50097"/>
    </source>
</evidence>
<dbReference type="InParanoid" id="A0A5N4ASH8"/>
<dbReference type="OrthoDB" id="2359033at2759"/>
<reference evidence="2 3" key="1">
    <citation type="journal article" date="2018" name="Elife">
        <title>Firefly genomes illuminate parallel origins of bioluminescence in beetles.</title>
        <authorList>
            <person name="Fallon T.R."/>
            <person name="Lower S.E."/>
            <person name="Chang C.H."/>
            <person name="Bessho-Uehara M."/>
            <person name="Martin G.J."/>
            <person name="Bewick A.J."/>
            <person name="Behringer M."/>
            <person name="Debat H.J."/>
            <person name="Wong I."/>
            <person name="Day J.C."/>
            <person name="Suvorov A."/>
            <person name="Silva C.J."/>
            <person name="Stanger-Hall K.F."/>
            <person name="Hall D.W."/>
            <person name="Schmitz R.J."/>
            <person name="Nelson D.R."/>
            <person name="Lewis S.M."/>
            <person name="Shigenobu S."/>
            <person name="Bybee S.M."/>
            <person name="Larracuente A.M."/>
            <person name="Oba Y."/>
            <person name="Weng J.K."/>
        </authorList>
    </citation>
    <scope>NUCLEOTIDE SEQUENCE [LARGE SCALE GENOMIC DNA]</scope>
    <source>
        <strain evidence="2">1611_PpyrPB1</strain>
        <tissue evidence="2">Whole body</tissue>
    </source>
</reference>
<dbReference type="InterPro" id="IPR056184">
    <property type="entry name" value="TRAF_BTBD17"/>
</dbReference>
<dbReference type="CDD" id="cd18493">
    <property type="entry name" value="BACK_BTBD17"/>
    <property type="match status" value="1"/>
</dbReference>
<organism evidence="2 3">
    <name type="scientific">Photinus pyralis</name>
    <name type="common">Common eastern firefly</name>
    <name type="synonym">Lampyris pyralis</name>
    <dbReference type="NCBI Taxonomy" id="7054"/>
    <lineage>
        <taxon>Eukaryota</taxon>
        <taxon>Metazoa</taxon>
        <taxon>Ecdysozoa</taxon>
        <taxon>Arthropoda</taxon>
        <taxon>Hexapoda</taxon>
        <taxon>Insecta</taxon>
        <taxon>Pterygota</taxon>
        <taxon>Neoptera</taxon>
        <taxon>Endopterygota</taxon>
        <taxon>Coleoptera</taxon>
        <taxon>Polyphaga</taxon>
        <taxon>Elateriformia</taxon>
        <taxon>Elateroidea</taxon>
        <taxon>Lampyridae</taxon>
        <taxon>Lampyrinae</taxon>
        <taxon>Photinus</taxon>
    </lineage>
</organism>
<dbReference type="FunCoup" id="A0A5N4ASH8">
    <property type="interactions" value="644"/>
</dbReference>
<dbReference type="InterPro" id="IPR011333">
    <property type="entry name" value="SKP1/BTB/POZ_sf"/>
</dbReference>
<dbReference type="Proteomes" id="UP000327044">
    <property type="component" value="Unassembled WGS sequence"/>
</dbReference>
<keyword evidence="3" id="KW-1185">Reference proteome</keyword>
<proteinExistence type="predicted"/>
<dbReference type="PANTHER" id="PTHR24410">
    <property type="entry name" value="HL07962P-RELATED"/>
    <property type="match status" value="1"/>
</dbReference>
<dbReference type="EMBL" id="VVIM01000004">
    <property type="protein sequence ID" value="KAB0800233.1"/>
    <property type="molecule type" value="Genomic_DNA"/>
</dbReference>
<accession>A0A5N4ASH8</accession>
<protein>
    <recommendedName>
        <fullName evidence="1">BTB domain-containing protein</fullName>
    </recommendedName>
</protein>
<dbReference type="Gene3D" id="1.25.40.420">
    <property type="match status" value="1"/>
</dbReference>
<dbReference type="InterPro" id="IPR051481">
    <property type="entry name" value="BTB-POZ/Galectin-3-binding"/>
</dbReference>
<dbReference type="PROSITE" id="PS50097">
    <property type="entry name" value="BTB"/>
    <property type="match status" value="1"/>
</dbReference>
<sequence>MITFLFRTMLQQDYCSGDDDILPLKSTIKRNMDTNDYETSCQISVDNSQKILGTLKNLYEERQMCDVVITVGQKEYTAHRLILCASSDVFQAMLMKPEWSEWHESKIALQELPQCEAVFHLFLEYFYTGKIVITHTNVMPILALADKYMVKSLTQVCIKYMSKHIAHAASHNQLFSWLQYTTTCGYDNVANLCQNYIKWNFESVANTPDFSNFETDLLCDLLKQSDIVVYNEMVLYNCVVRWLDLQEIRYNQMKLSDTEMQELMVNIVQCVMKCIRFPMMSPRELADLLLSPLMKRYSQSMLEYMAVGMLFQKGRSDEIDNFCSTDKGRILCTPRLYTCDTFNTTLLIENVPSIPSYNVTTLVFSTRMSAAEYEADKISEWVVDLYPKGVCFKKCYLIVWQGTLEVPERVKSTIRLSLTCREFKEDMKCNVGVLLYGTQGGIEHIMQVKQRVHHFNSQYPVLVIDNLIPFEELNPPAGEVFSRSLESDPKPKSMFLTGCRRDQLKINIIITPVFSN</sequence>
<dbReference type="Gene3D" id="3.30.710.10">
    <property type="entry name" value="Potassium Channel Kv1.1, Chain A"/>
    <property type="match status" value="1"/>
</dbReference>
<dbReference type="CDD" id="cd18292">
    <property type="entry name" value="BTB_POZ_BTBD17"/>
    <property type="match status" value="1"/>
</dbReference>
<evidence type="ECO:0000313" key="3">
    <source>
        <dbReference type="Proteomes" id="UP000327044"/>
    </source>
</evidence>
<dbReference type="AlphaFoldDB" id="A0A5N4ASH8"/>
<evidence type="ECO:0000313" key="2">
    <source>
        <dbReference type="EMBL" id="KAB0800233.1"/>
    </source>
</evidence>
<dbReference type="InterPro" id="IPR000210">
    <property type="entry name" value="BTB/POZ_dom"/>
</dbReference>
<dbReference type="SMART" id="SM00225">
    <property type="entry name" value="BTB"/>
    <property type="match status" value="1"/>
</dbReference>
<name>A0A5N4ASH8_PHOPY</name>
<comment type="caution">
    <text evidence="2">The sequence shown here is derived from an EMBL/GenBank/DDBJ whole genome shotgun (WGS) entry which is preliminary data.</text>
</comment>
<feature type="domain" description="BTB" evidence="1">
    <location>
        <begin position="65"/>
        <end position="135"/>
    </location>
</feature>
<dbReference type="Pfam" id="PF00651">
    <property type="entry name" value="BTB"/>
    <property type="match status" value="1"/>
</dbReference>
<gene>
    <name evidence="2" type="ORF">PPYR_05973</name>
</gene>
<dbReference type="Pfam" id="PF23651">
    <property type="entry name" value="TRAF_BTBD17"/>
    <property type="match status" value="1"/>
</dbReference>
<dbReference type="InterPro" id="IPR011705">
    <property type="entry name" value="BACK"/>
</dbReference>
<dbReference type="PANTHER" id="PTHR24410:SF41">
    <property type="entry name" value="HL07962P"/>
    <property type="match status" value="1"/>
</dbReference>
<dbReference type="SMART" id="SM00875">
    <property type="entry name" value="BACK"/>
    <property type="match status" value="1"/>
</dbReference>
<dbReference type="SUPFAM" id="SSF54695">
    <property type="entry name" value="POZ domain"/>
    <property type="match status" value="1"/>
</dbReference>